<proteinExistence type="predicted"/>
<keyword evidence="2" id="KW-1185">Reference proteome</keyword>
<sequence length="93" mass="10625">MQPRSHSIDFVRFKSPHTGENIQQLTECILDRFNIKEKIYRIVTDNASTLIKAYKFGLSVEDDADDSNISLRDDDSDELSINTNTFLQIADGE</sequence>
<evidence type="ECO:0000313" key="1">
    <source>
        <dbReference type="EMBL" id="CAF1689229.1"/>
    </source>
</evidence>
<comment type="caution">
    <text evidence="1">The sequence shown here is derived from an EMBL/GenBank/DDBJ whole genome shotgun (WGS) entry which is preliminary data.</text>
</comment>
<name>A0A816HJR0_ADIRI</name>
<dbReference type="AlphaFoldDB" id="A0A816HJR0"/>
<dbReference type="EMBL" id="CAJNOR010019055">
    <property type="protein sequence ID" value="CAF1689229.1"/>
    <property type="molecule type" value="Genomic_DNA"/>
</dbReference>
<reference evidence="1" key="1">
    <citation type="submission" date="2021-02" db="EMBL/GenBank/DDBJ databases">
        <authorList>
            <person name="Nowell W R."/>
        </authorList>
    </citation>
    <scope>NUCLEOTIDE SEQUENCE</scope>
</reference>
<accession>A0A816HJR0</accession>
<evidence type="ECO:0008006" key="3">
    <source>
        <dbReference type="Google" id="ProtNLM"/>
    </source>
</evidence>
<organism evidence="1 2">
    <name type="scientific">Adineta ricciae</name>
    <name type="common">Rotifer</name>
    <dbReference type="NCBI Taxonomy" id="249248"/>
    <lineage>
        <taxon>Eukaryota</taxon>
        <taxon>Metazoa</taxon>
        <taxon>Spiralia</taxon>
        <taxon>Gnathifera</taxon>
        <taxon>Rotifera</taxon>
        <taxon>Eurotatoria</taxon>
        <taxon>Bdelloidea</taxon>
        <taxon>Adinetida</taxon>
        <taxon>Adinetidae</taxon>
        <taxon>Adineta</taxon>
    </lineage>
</organism>
<gene>
    <name evidence="1" type="ORF">XAT740_LOCUS63211</name>
</gene>
<evidence type="ECO:0000313" key="2">
    <source>
        <dbReference type="Proteomes" id="UP000663828"/>
    </source>
</evidence>
<dbReference type="Proteomes" id="UP000663828">
    <property type="component" value="Unassembled WGS sequence"/>
</dbReference>
<protein>
    <recommendedName>
        <fullName evidence="3">DUF659 domain-containing protein</fullName>
    </recommendedName>
</protein>